<name>A0A8S5THQ1_9CAUD</name>
<organism evidence="1">
    <name type="scientific">Myoviridae sp. ctIty1</name>
    <dbReference type="NCBI Taxonomy" id="2827673"/>
    <lineage>
        <taxon>Viruses</taxon>
        <taxon>Duplodnaviria</taxon>
        <taxon>Heunggongvirae</taxon>
        <taxon>Uroviricota</taxon>
        <taxon>Caudoviricetes</taxon>
    </lineage>
</organism>
<accession>A0A8S5THQ1</accession>
<dbReference type="EMBL" id="BK032823">
    <property type="protein sequence ID" value="DAF62290.1"/>
    <property type="molecule type" value="Genomic_DNA"/>
</dbReference>
<sequence>MGKLNDLAKEVILNSELIKPYRVSFKDIIFVKRFDLDNICDENHSCCDFKGIIVDTKSKELYIEEDALYTEFESNESTSLLELIQFRILLGLGFLNVKRGSVKNIDENQYWVISFHHAVSDILQNDMNNVYGYNLTNEFYYFFKMVTGKNYFNFKTDENNKLIRTHYKIDYQQMA</sequence>
<protein>
    <submittedName>
        <fullName evidence="1">Uncharacterized protein</fullName>
    </submittedName>
</protein>
<proteinExistence type="predicted"/>
<evidence type="ECO:0000313" key="1">
    <source>
        <dbReference type="EMBL" id="DAF62290.1"/>
    </source>
</evidence>
<reference evidence="1" key="1">
    <citation type="journal article" date="2021" name="Proc. Natl. Acad. Sci. U.S.A.">
        <title>A Catalog of Tens of Thousands of Viruses from Human Metagenomes Reveals Hidden Associations with Chronic Diseases.</title>
        <authorList>
            <person name="Tisza M.J."/>
            <person name="Buck C.B."/>
        </authorList>
    </citation>
    <scope>NUCLEOTIDE SEQUENCE</scope>
    <source>
        <strain evidence="1">CtIty1</strain>
    </source>
</reference>